<name>R0B5R0_9FIRM</name>
<gene>
    <name evidence="1" type="ORF">HMPREF1097_01772</name>
</gene>
<dbReference type="Proteomes" id="UP000013041">
    <property type="component" value="Unassembled WGS sequence"/>
</dbReference>
<proteinExistence type="predicted"/>
<feature type="non-terminal residue" evidence="1">
    <location>
        <position position="27"/>
    </location>
</feature>
<dbReference type="HOGENOM" id="CLU_3415819_0_0_9"/>
<comment type="caution">
    <text evidence="1">The sequence shown here is derived from an EMBL/GenBank/DDBJ whole genome shotgun (WGS) entry which is preliminary data.</text>
</comment>
<evidence type="ECO:0000313" key="2">
    <source>
        <dbReference type="Proteomes" id="UP000013041"/>
    </source>
</evidence>
<protein>
    <submittedName>
        <fullName evidence="1">Uncharacterized protein</fullName>
    </submittedName>
</protein>
<evidence type="ECO:0000313" key="1">
    <source>
        <dbReference type="EMBL" id="ENZ40309.1"/>
    </source>
</evidence>
<reference evidence="1 2" key="1">
    <citation type="submission" date="2013-01" db="EMBL/GenBank/DDBJ databases">
        <title>The Genome Sequence of Clostridium bolteae 90B8.</title>
        <authorList>
            <consortium name="The Broad Institute Genome Sequencing Platform"/>
            <person name="Earl A."/>
            <person name="Ward D."/>
            <person name="Feldgarden M."/>
            <person name="Gevers D."/>
            <person name="Courvalin P."/>
            <person name="Lambert T."/>
            <person name="Walker B."/>
            <person name="Young S.K."/>
            <person name="Zeng Q."/>
            <person name="Gargeya S."/>
            <person name="Fitzgerald M."/>
            <person name="Haas B."/>
            <person name="Abouelleil A."/>
            <person name="Alvarado L."/>
            <person name="Arachchi H.M."/>
            <person name="Berlin A.M."/>
            <person name="Chapman S.B."/>
            <person name="Dewar J."/>
            <person name="Goldberg J."/>
            <person name="Griggs A."/>
            <person name="Gujja S."/>
            <person name="Hansen M."/>
            <person name="Howarth C."/>
            <person name="Imamovic A."/>
            <person name="Larimer J."/>
            <person name="McCowan C."/>
            <person name="Murphy C."/>
            <person name="Neiman D."/>
            <person name="Pearson M."/>
            <person name="Priest M."/>
            <person name="Roberts A."/>
            <person name="Saif S."/>
            <person name="Shea T."/>
            <person name="Sisk P."/>
            <person name="Sykes S."/>
            <person name="Wortman J."/>
            <person name="Nusbaum C."/>
            <person name="Birren B."/>
        </authorList>
    </citation>
    <scope>NUCLEOTIDE SEQUENCE [LARGE SCALE GENOMIC DNA]</scope>
    <source>
        <strain evidence="1 2">90B8</strain>
    </source>
</reference>
<accession>R0B5R0</accession>
<dbReference type="EMBL" id="AGYG01000013">
    <property type="protein sequence ID" value="ENZ40309.1"/>
    <property type="molecule type" value="Genomic_DNA"/>
</dbReference>
<dbReference type="AlphaFoldDB" id="R0B5R0"/>
<organism evidence="1 2">
    <name type="scientific">Enterocloster bolteae 90B8</name>
    <dbReference type="NCBI Taxonomy" id="997897"/>
    <lineage>
        <taxon>Bacteria</taxon>
        <taxon>Bacillati</taxon>
        <taxon>Bacillota</taxon>
        <taxon>Clostridia</taxon>
        <taxon>Lachnospirales</taxon>
        <taxon>Lachnospiraceae</taxon>
        <taxon>Enterocloster</taxon>
    </lineage>
</organism>
<sequence length="27" mass="3178">MLGCAEKHTSNILFVVIKYIYKKPPKR</sequence>